<keyword evidence="6" id="KW-1185">Reference proteome</keyword>
<dbReference type="Pfam" id="PF03472">
    <property type="entry name" value="Autoind_bind"/>
    <property type="match status" value="1"/>
</dbReference>
<dbReference type="Pfam" id="PF00196">
    <property type="entry name" value="GerE"/>
    <property type="match status" value="1"/>
</dbReference>
<dbReference type="AlphaFoldDB" id="A0A6I6MNL6"/>
<dbReference type="EMBL" id="CP047045">
    <property type="protein sequence ID" value="QGZ94948.1"/>
    <property type="molecule type" value="Genomic_DNA"/>
</dbReference>
<dbReference type="Gene3D" id="1.10.10.10">
    <property type="entry name" value="Winged helix-like DNA-binding domain superfamily/Winged helix DNA-binding domain"/>
    <property type="match status" value="1"/>
</dbReference>
<accession>A0A6I6MNL6</accession>
<dbReference type="InterPro" id="IPR016032">
    <property type="entry name" value="Sig_transdc_resp-reg_C-effctor"/>
</dbReference>
<dbReference type="SUPFAM" id="SSF46894">
    <property type="entry name" value="C-terminal effector domain of the bipartite response regulators"/>
    <property type="match status" value="1"/>
</dbReference>
<keyword evidence="2" id="KW-0238">DNA-binding</keyword>
<dbReference type="GO" id="GO:0003677">
    <property type="term" value="F:DNA binding"/>
    <property type="evidence" value="ECO:0007669"/>
    <property type="project" value="UniProtKB-KW"/>
</dbReference>
<evidence type="ECO:0000313" key="6">
    <source>
        <dbReference type="Proteomes" id="UP000431269"/>
    </source>
</evidence>
<dbReference type="Proteomes" id="UP000431269">
    <property type="component" value="Chromosome"/>
</dbReference>
<dbReference type="CDD" id="cd06170">
    <property type="entry name" value="LuxR_C_like"/>
    <property type="match status" value="1"/>
</dbReference>
<evidence type="ECO:0000259" key="4">
    <source>
        <dbReference type="PROSITE" id="PS50043"/>
    </source>
</evidence>
<gene>
    <name evidence="5" type="primary">sdiA</name>
    <name evidence="5" type="ORF">DSM104635_01783</name>
</gene>
<keyword evidence="3" id="KW-0804">Transcription</keyword>
<dbReference type="PANTHER" id="PTHR44688">
    <property type="entry name" value="DNA-BINDING TRANSCRIPTIONAL ACTIVATOR DEVR_DOSR"/>
    <property type="match status" value="1"/>
</dbReference>
<dbReference type="RefSeq" id="WP_158765845.1">
    <property type="nucleotide sequence ID" value="NZ_CP047045.1"/>
</dbReference>
<protein>
    <submittedName>
        <fullName evidence="5">Regulatory protein SdiA</fullName>
    </submittedName>
</protein>
<organism evidence="5 6">
    <name type="scientific">Terricaulis silvestris</name>
    <dbReference type="NCBI Taxonomy" id="2686094"/>
    <lineage>
        <taxon>Bacteria</taxon>
        <taxon>Pseudomonadati</taxon>
        <taxon>Pseudomonadota</taxon>
        <taxon>Alphaproteobacteria</taxon>
        <taxon>Caulobacterales</taxon>
        <taxon>Caulobacteraceae</taxon>
        <taxon>Terricaulis</taxon>
    </lineage>
</organism>
<dbReference type="Gene3D" id="3.30.450.80">
    <property type="entry name" value="Transcription factor LuxR-like, autoinducer-binding domain"/>
    <property type="match status" value="1"/>
</dbReference>
<dbReference type="KEGG" id="tsv:DSM104635_01783"/>
<dbReference type="SMART" id="SM00421">
    <property type="entry name" value="HTH_LUXR"/>
    <property type="match status" value="1"/>
</dbReference>
<evidence type="ECO:0000313" key="5">
    <source>
        <dbReference type="EMBL" id="QGZ94948.1"/>
    </source>
</evidence>
<dbReference type="InterPro" id="IPR036388">
    <property type="entry name" value="WH-like_DNA-bd_sf"/>
</dbReference>
<dbReference type="InterPro" id="IPR005143">
    <property type="entry name" value="TF_LuxR_autoind-bd_dom"/>
</dbReference>
<sequence length="248" mass="28012">MGSGSKLDWWFSDQCARARILEDLADLLEVEFQRLGFRYFALVSHVNPAAPPKGAVMLHNYPKPWIIRFASSKYWRRDAVYLFARETAQPFLWTDPKFLKSIDPDQRLILEEAAQHGLKYGVTIPLHGPNRFSASCSLVSEYDDIDFDRVQRAGALAACAYEAGRRIQGPMEDLRPMIKLARRERQCLVWVARGKDDEAIAIILGISSETVNGYIEGAKRKLNAVKRTQAVAYAIYTGAINLEDIFGA</sequence>
<dbReference type="SUPFAM" id="SSF75516">
    <property type="entry name" value="Pheromone-binding domain of LuxR-like quorum-sensing transcription factors"/>
    <property type="match status" value="1"/>
</dbReference>
<dbReference type="InterPro" id="IPR036693">
    <property type="entry name" value="TF_LuxR_autoind-bd_dom_sf"/>
</dbReference>
<dbReference type="PANTHER" id="PTHR44688:SF16">
    <property type="entry name" value="DNA-BINDING TRANSCRIPTIONAL ACTIVATOR DEVR_DOSR"/>
    <property type="match status" value="1"/>
</dbReference>
<evidence type="ECO:0000256" key="1">
    <source>
        <dbReference type="ARBA" id="ARBA00023015"/>
    </source>
</evidence>
<name>A0A6I6MNL6_9CAUL</name>
<evidence type="ECO:0000256" key="3">
    <source>
        <dbReference type="ARBA" id="ARBA00023163"/>
    </source>
</evidence>
<dbReference type="PRINTS" id="PR00038">
    <property type="entry name" value="HTHLUXR"/>
</dbReference>
<feature type="domain" description="HTH luxR-type" evidence="4">
    <location>
        <begin position="173"/>
        <end position="238"/>
    </location>
</feature>
<reference evidence="6" key="1">
    <citation type="submission" date="2019-12" db="EMBL/GenBank/DDBJ databases">
        <title>Complete genome of Terracaulis silvestris 0127_4.</title>
        <authorList>
            <person name="Vieira S."/>
            <person name="Riedel T."/>
            <person name="Sproer C."/>
            <person name="Pascual J."/>
            <person name="Boedeker C."/>
            <person name="Overmann J."/>
        </authorList>
    </citation>
    <scope>NUCLEOTIDE SEQUENCE [LARGE SCALE GENOMIC DNA]</scope>
    <source>
        <strain evidence="6">0127_4</strain>
    </source>
</reference>
<dbReference type="PROSITE" id="PS50043">
    <property type="entry name" value="HTH_LUXR_2"/>
    <property type="match status" value="1"/>
</dbReference>
<dbReference type="InterPro" id="IPR000792">
    <property type="entry name" value="Tscrpt_reg_LuxR_C"/>
</dbReference>
<dbReference type="GO" id="GO:0006355">
    <property type="term" value="P:regulation of DNA-templated transcription"/>
    <property type="evidence" value="ECO:0007669"/>
    <property type="project" value="InterPro"/>
</dbReference>
<keyword evidence="1" id="KW-0805">Transcription regulation</keyword>
<proteinExistence type="predicted"/>
<evidence type="ECO:0000256" key="2">
    <source>
        <dbReference type="ARBA" id="ARBA00023125"/>
    </source>
</evidence>